<keyword evidence="4" id="KW-0560">Oxidoreductase</keyword>
<evidence type="ECO:0000256" key="5">
    <source>
        <dbReference type="ARBA" id="ARBA00023004"/>
    </source>
</evidence>
<dbReference type="Gene3D" id="3.10.20.30">
    <property type="match status" value="1"/>
</dbReference>
<dbReference type="InterPro" id="IPR012175">
    <property type="entry name" value="Xanth_DH_ssu_bac"/>
</dbReference>
<proteinExistence type="predicted"/>
<dbReference type="GO" id="GO:0046872">
    <property type="term" value="F:metal ion binding"/>
    <property type="evidence" value="ECO:0007669"/>
    <property type="project" value="UniProtKB-KW"/>
</dbReference>
<dbReference type="PIRSF" id="PIRSF036557">
    <property type="entry name" value="XdhA_RC"/>
    <property type="match status" value="1"/>
</dbReference>
<evidence type="ECO:0000256" key="3">
    <source>
        <dbReference type="ARBA" id="ARBA00022827"/>
    </source>
</evidence>
<dbReference type="GO" id="GO:0071949">
    <property type="term" value="F:FAD binding"/>
    <property type="evidence" value="ECO:0007669"/>
    <property type="project" value="InterPro"/>
</dbReference>
<evidence type="ECO:0000313" key="8">
    <source>
        <dbReference type="Proteomes" id="UP000316747"/>
    </source>
</evidence>
<dbReference type="SMART" id="SM01092">
    <property type="entry name" value="CO_deh_flav_C"/>
    <property type="match status" value="1"/>
</dbReference>
<dbReference type="InterPro" id="IPR006058">
    <property type="entry name" value="2Fe2S_fd_BS"/>
</dbReference>
<dbReference type="Proteomes" id="UP000316747">
    <property type="component" value="Unassembled WGS sequence"/>
</dbReference>
<name>A0A543HJI2_9MICO</name>
<dbReference type="Gene3D" id="3.30.43.10">
    <property type="entry name" value="Uridine Diphospho-n-acetylenolpyruvylglucosamine Reductase, domain 2"/>
    <property type="match status" value="1"/>
</dbReference>
<dbReference type="InterPro" id="IPR051312">
    <property type="entry name" value="Diverse_Substr_Oxidored"/>
</dbReference>
<evidence type="ECO:0000313" key="7">
    <source>
        <dbReference type="EMBL" id="TQM58484.1"/>
    </source>
</evidence>
<dbReference type="PANTHER" id="PTHR42659:SF2">
    <property type="entry name" value="XANTHINE DEHYDROGENASE SUBUNIT C-RELATED"/>
    <property type="match status" value="1"/>
</dbReference>
<dbReference type="SUPFAM" id="SSF55447">
    <property type="entry name" value="CO dehydrogenase flavoprotein C-terminal domain-like"/>
    <property type="match status" value="1"/>
</dbReference>
<comment type="caution">
    <text evidence="7">The sequence shown here is derived from an EMBL/GenBank/DDBJ whole genome shotgun (WGS) entry which is preliminary data.</text>
</comment>
<dbReference type="RefSeq" id="WP_260439899.1">
    <property type="nucleotide sequence ID" value="NZ_VFPM01000003.1"/>
</dbReference>
<dbReference type="InterPro" id="IPR036683">
    <property type="entry name" value="CO_DH_flav_C_dom_sf"/>
</dbReference>
<dbReference type="SUPFAM" id="SSF56176">
    <property type="entry name" value="FAD-binding/transporter-associated domain-like"/>
    <property type="match status" value="1"/>
</dbReference>
<evidence type="ECO:0000259" key="6">
    <source>
        <dbReference type="PROSITE" id="PS51387"/>
    </source>
</evidence>
<keyword evidence="8" id="KW-1185">Reference proteome</keyword>
<dbReference type="InterPro" id="IPR002888">
    <property type="entry name" value="2Fe-2S-bd"/>
</dbReference>
<dbReference type="InterPro" id="IPR036010">
    <property type="entry name" value="2Fe-2S_ferredoxin-like_sf"/>
</dbReference>
<evidence type="ECO:0000256" key="2">
    <source>
        <dbReference type="ARBA" id="ARBA00022723"/>
    </source>
</evidence>
<dbReference type="Gene3D" id="3.30.465.10">
    <property type="match status" value="1"/>
</dbReference>
<evidence type="ECO:0000256" key="1">
    <source>
        <dbReference type="ARBA" id="ARBA00022630"/>
    </source>
</evidence>
<gene>
    <name evidence="7" type="ORF">FBY41_3852</name>
</gene>
<dbReference type="Gene3D" id="3.30.390.50">
    <property type="entry name" value="CO dehydrogenase flavoprotein, C-terminal domain"/>
    <property type="match status" value="1"/>
</dbReference>
<dbReference type="InterPro" id="IPR012675">
    <property type="entry name" value="Beta-grasp_dom_sf"/>
</dbReference>
<dbReference type="PROSITE" id="PS00197">
    <property type="entry name" value="2FE2S_FER_1"/>
    <property type="match status" value="1"/>
</dbReference>
<dbReference type="InterPro" id="IPR016167">
    <property type="entry name" value="FAD-bd_PCMH_sub1"/>
</dbReference>
<feature type="domain" description="FAD-binding PCMH-type" evidence="6">
    <location>
        <begin position="187"/>
        <end position="360"/>
    </location>
</feature>
<dbReference type="Pfam" id="PF03450">
    <property type="entry name" value="CO_deh_flav_C"/>
    <property type="match status" value="1"/>
</dbReference>
<reference evidence="7 8" key="1">
    <citation type="submission" date="2019-06" db="EMBL/GenBank/DDBJ databases">
        <title>Genome sequencing of plant associated microbes to promote plant fitness in Sorghum bicolor and Oryza sativa.</title>
        <authorList>
            <person name="Coleman-Derr D."/>
        </authorList>
    </citation>
    <scope>NUCLEOTIDE SEQUENCE [LARGE SCALE GENOMIC DNA]</scope>
    <source>
        <strain evidence="7 8">KV-663</strain>
    </source>
</reference>
<dbReference type="GO" id="GO:0051537">
    <property type="term" value="F:2 iron, 2 sulfur cluster binding"/>
    <property type="evidence" value="ECO:0007669"/>
    <property type="project" value="InterPro"/>
</dbReference>
<dbReference type="PROSITE" id="PS51387">
    <property type="entry name" value="FAD_PCMH"/>
    <property type="match status" value="1"/>
</dbReference>
<dbReference type="SUPFAM" id="SSF47741">
    <property type="entry name" value="CO dehydrogenase ISP C-domain like"/>
    <property type="match status" value="1"/>
</dbReference>
<dbReference type="Gene3D" id="1.10.150.120">
    <property type="entry name" value="[2Fe-2S]-binding domain"/>
    <property type="match status" value="1"/>
</dbReference>
<keyword evidence="1" id="KW-0285">Flavoprotein</keyword>
<keyword evidence="3" id="KW-0274">FAD</keyword>
<protein>
    <submittedName>
        <fullName evidence="7">Xanthine dehydrogenase small subunit</fullName>
    </submittedName>
</protein>
<organism evidence="7 8">
    <name type="scientific">Humibacillus xanthopallidus</name>
    <dbReference type="NCBI Taxonomy" id="412689"/>
    <lineage>
        <taxon>Bacteria</taxon>
        <taxon>Bacillati</taxon>
        <taxon>Actinomycetota</taxon>
        <taxon>Actinomycetes</taxon>
        <taxon>Micrococcales</taxon>
        <taxon>Intrasporangiaceae</taxon>
        <taxon>Humibacillus</taxon>
    </lineage>
</organism>
<dbReference type="SUPFAM" id="SSF54292">
    <property type="entry name" value="2Fe-2S ferredoxin-like"/>
    <property type="match status" value="1"/>
</dbReference>
<evidence type="ECO:0000256" key="4">
    <source>
        <dbReference type="ARBA" id="ARBA00023002"/>
    </source>
</evidence>
<dbReference type="Pfam" id="PF00941">
    <property type="entry name" value="FAD_binding_5"/>
    <property type="match status" value="1"/>
</dbReference>
<dbReference type="InterPro" id="IPR005107">
    <property type="entry name" value="CO_DH_flav_C"/>
</dbReference>
<dbReference type="InterPro" id="IPR016166">
    <property type="entry name" value="FAD-bd_PCMH"/>
</dbReference>
<dbReference type="InterPro" id="IPR036318">
    <property type="entry name" value="FAD-bd_PCMH-like_sf"/>
</dbReference>
<dbReference type="InterPro" id="IPR036884">
    <property type="entry name" value="2Fe-2S-bd_dom_sf"/>
</dbReference>
<dbReference type="Pfam" id="PF01799">
    <property type="entry name" value="Fer2_2"/>
    <property type="match status" value="1"/>
</dbReference>
<keyword evidence="2" id="KW-0479">Metal-binding</keyword>
<keyword evidence="5" id="KW-0408">Iron</keyword>
<sequence length="476" mass="49624">MSSRMPSATVNGIPLGLEGVSPTTNALDWLRSRGLTGAKEGCAEGECGACAVLVARPGRSGDSTTEWTAVNSCLMPAASLDGQEVVTVEGLGSPDDLHPVQRELAVRGGSQCGFCTPGFVCSLAAEFYRADRADAGCDAHALSGNLCRCTGYRPIQDAADALGMPSGDDPLGRRREAPAPGAVPTRLVGAAGTYARAADLTDACTLLAEHPEAVLVAGSTDWGVEVNLRAARSAFVIGIDRVPELRDLDEDGDAITIGAGLTLSEIERRLGGRVPLLAELLPQFASRLIRNGATLGGNLATASPIGDAAPVLLALEAEVILTSSSGERTLPISEFFTGYRQTVRRADELIRAVRIPLPLSPISAFHKIAKRRFDDISGVAIAFALDVRDGTVARARIGLGGVAATPLRALATERSLEGHAWSESTVEAAAEVLRGEGTPIDDLRASAAYRRAMLGTSLLRLHAEQGHPGRTEGARA</sequence>
<dbReference type="InterPro" id="IPR001041">
    <property type="entry name" value="2Fe-2S_ferredoxin-type"/>
</dbReference>
<accession>A0A543HJI2</accession>
<dbReference type="AlphaFoldDB" id="A0A543HJI2"/>
<dbReference type="InterPro" id="IPR002346">
    <property type="entry name" value="Mopterin_DH_FAD-bd"/>
</dbReference>
<dbReference type="InterPro" id="IPR016169">
    <property type="entry name" value="FAD-bd_PCMH_sub2"/>
</dbReference>
<dbReference type="PANTHER" id="PTHR42659">
    <property type="entry name" value="XANTHINE DEHYDROGENASE SUBUNIT C-RELATED"/>
    <property type="match status" value="1"/>
</dbReference>
<dbReference type="GO" id="GO:0016491">
    <property type="term" value="F:oxidoreductase activity"/>
    <property type="evidence" value="ECO:0007669"/>
    <property type="project" value="UniProtKB-KW"/>
</dbReference>
<dbReference type="EMBL" id="VFPM01000003">
    <property type="protein sequence ID" value="TQM58484.1"/>
    <property type="molecule type" value="Genomic_DNA"/>
</dbReference>
<dbReference type="Pfam" id="PF00111">
    <property type="entry name" value="Fer2"/>
    <property type="match status" value="1"/>
</dbReference>